<evidence type="ECO:0000256" key="3">
    <source>
        <dbReference type="ARBA" id="ARBA00007913"/>
    </source>
</evidence>
<dbReference type="Gene3D" id="2.40.30.270">
    <property type="match status" value="1"/>
</dbReference>
<dbReference type="Proteomes" id="UP000813427">
    <property type="component" value="Unassembled WGS sequence"/>
</dbReference>
<accession>A0A8K0RR40</accession>
<dbReference type="EC" id="3.1.-.-" evidence="22"/>
<dbReference type="InterPro" id="IPR027417">
    <property type="entry name" value="P-loop_NTPase"/>
</dbReference>
<dbReference type="FunFam" id="3.90.320.10:FF:000001">
    <property type="entry name" value="DNA replication helicase Dna2"/>
    <property type="match status" value="1"/>
</dbReference>
<evidence type="ECO:0000256" key="12">
    <source>
        <dbReference type="ARBA" id="ARBA00022806"/>
    </source>
</evidence>
<dbReference type="Gene3D" id="3.90.320.10">
    <property type="match status" value="1"/>
</dbReference>
<dbReference type="InterPro" id="IPR014808">
    <property type="entry name" value="DNA_replication_fac_Dna2_N"/>
</dbReference>
<keyword evidence="9" id="KW-0255">Endonuclease</keyword>
<evidence type="ECO:0000256" key="17">
    <source>
        <dbReference type="ARBA" id="ARBA00023128"/>
    </source>
</evidence>
<feature type="domain" description="DNA replication factor Dna2 N-terminal" evidence="25">
    <location>
        <begin position="457"/>
        <end position="629"/>
    </location>
</feature>
<evidence type="ECO:0000256" key="16">
    <source>
        <dbReference type="ARBA" id="ARBA00023125"/>
    </source>
</evidence>
<dbReference type="Pfam" id="PF21123">
    <property type="entry name" value="Dna2_Rift"/>
    <property type="match status" value="1"/>
</dbReference>
<feature type="region of interest" description="Disordered" evidence="23">
    <location>
        <begin position="232"/>
        <end position="256"/>
    </location>
</feature>
<gene>
    <name evidence="29" type="ORF">BKA59DRAFT_495512</name>
</gene>
<evidence type="ECO:0000256" key="1">
    <source>
        <dbReference type="ARBA" id="ARBA00001966"/>
    </source>
</evidence>
<dbReference type="PANTHER" id="PTHR10887:SF433">
    <property type="entry name" value="DNA REPLICATION ATP-DEPENDENT HELICASE_NUCLEASE DNA2"/>
    <property type="match status" value="1"/>
</dbReference>
<keyword evidence="12 22" id="KW-0347">Helicase</keyword>
<dbReference type="OrthoDB" id="6513042at2759"/>
<keyword evidence="19 22" id="KW-0539">Nucleus</keyword>
<dbReference type="Pfam" id="PF08696">
    <property type="entry name" value="Dna2"/>
    <property type="match status" value="1"/>
</dbReference>
<evidence type="ECO:0000256" key="2">
    <source>
        <dbReference type="ARBA" id="ARBA00004173"/>
    </source>
</evidence>
<dbReference type="Pfam" id="PF13087">
    <property type="entry name" value="AAA_12"/>
    <property type="match status" value="1"/>
</dbReference>
<dbReference type="FunFam" id="3.40.50.300:FF:000789">
    <property type="entry name" value="DNA replication ATP-dependent helicase/nuclease DNA2"/>
    <property type="match status" value="1"/>
</dbReference>
<evidence type="ECO:0000259" key="25">
    <source>
        <dbReference type="Pfam" id="PF08696"/>
    </source>
</evidence>
<evidence type="ECO:0000259" key="24">
    <source>
        <dbReference type="Pfam" id="PF01930"/>
    </source>
</evidence>
<dbReference type="Gene3D" id="3.40.50.300">
    <property type="entry name" value="P-loop containing nucleotide triphosphate hydrolases"/>
    <property type="match status" value="2"/>
</dbReference>
<organism evidence="29 30">
    <name type="scientific">Fusarium tricinctum</name>
    <dbReference type="NCBI Taxonomy" id="61284"/>
    <lineage>
        <taxon>Eukaryota</taxon>
        <taxon>Fungi</taxon>
        <taxon>Dikarya</taxon>
        <taxon>Ascomycota</taxon>
        <taxon>Pezizomycotina</taxon>
        <taxon>Sordariomycetes</taxon>
        <taxon>Hypocreomycetidae</taxon>
        <taxon>Hypocreales</taxon>
        <taxon>Nectriaceae</taxon>
        <taxon>Fusarium</taxon>
        <taxon>Fusarium tricinctum species complex</taxon>
    </lineage>
</organism>
<comment type="cofactor">
    <cofactor evidence="1">
        <name>[4Fe-4S] cluster</name>
        <dbReference type="ChEBI" id="CHEBI:49883"/>
    </cofactor>
</comment>
<evidence type="ECO:0000256" key="8">
    <source>
        <dbReference type="ARBA" id="ARBA00022741"/>
    </source>
</evidence>
<evidence type="ECO:0000256" key="5">
    <source>
        <dbReference type="ARBA" id="ARBA00022705"/>
    </source>
</evidence>
<evidence type="ECO:0000256" key="9">
    <source>
        <dbReference type="ARBA" id="ARBA00022759"/>
    </source>
</evidence>
<dbReference type="CDD" id="cd22318">
    <property type="entry name" value="DNA2_N-like"/>
    <property type="match status" value="1"/>
</dbReference>
<evidence type="ECO:0000256" key="6">
    <source>
        <dbReference type="ARBA" id="ARBA00022722"/>
    </source>
</evidence>
<protein>
    <recommendedName>
        <fullName evidence="22">DNA replication ATP-dependent helicase/nuclease</fullName>
        <ecNumber evidence="22">3.1.-.-</ecNumber>
        <ecNumber evidence="22">3.6.4.12</ecNumber>
    </recommendedName>
</protein>
<dbReference type="GO" id="GO:0006281">
    <property type="term" value="P:DNA repair"/>
    <property type="evidence" value="ECO:0007669"/>
    <property type="project" value="UniProtKB-KW"/>
</dbReference>
<keyword evidence="8 22" id="KW-0547">Nucleotide-binding</keyword>
<feature type="region of interest" description="Disordered" evidence="23">
    <location>
        <begin position="124"/>
        <end position="154"/>
    </location>
</feature>
<keyword evidence="15 22" id="KW-0411">Iron-sulfur</keyword>
<dbReference type="GO" id="GO:0003677">
    <property type="term" value="F:DNA binding"/>
    <property type="evidence" value="ECO:0007669"/>
    <property type="project" value="UniProtKB-UniRule"/>
</dbReference>
<feature type="region of interest" description="Disordered" evidence="23">
    <location>
        <begin position="270"/>
        <end position="324"/>
    </location>
</feature>
<dbReference type="FunFam" id="3.40.50.300:FF:000915">
    <property type="entry name" value="DNA replication ATP-dependent helicase/nuclease DNA2"/>
    <property type="match status" value="1"/>
</dbReference>
<keyword evidence="7 22" id="KW-0479">Metal-binding</keyword>
<name>A0A8K0RR40_9HYPO</name>
<evidence type="ECO:0000256" key="20">
    <source>
        <dbReference type="ARBA" id="ARBA00023268"/>
    </source>
</evidence>
<dbReference type="InterPro" id="IPR048459">
    <property type="entry name" value="DNA2_Rift"/>
</dbReference>
<evidence type="ECO:0000259" key="28">
    <source>
        <dbReference type="Pfam" id="PF21123"/>
    </source>
</evidence>
<dbReference type="GO" id="GO:0071932">
    <property type="term" value="P:replication fork reversal"/>
    <property type="evidence" value="ECO:0007669"/>
    <property type="project" value="TreeGrafter"/>
</dbReference>
<evidence type="ECO:0000259" key="27">
    <source>
        <dbReference type="Pfam" id="PF13087"/>
    </source>
</evidence>
<comment type="function">
    <text evidence="22">Key enzyme involved in DNA replication and DNA repair. Involved in Okazaki fragments processing by cleaving long flaps that escape FEN1: flaps that are longer than 27 nucleotides are coated by replication protein A complex (RPA), leading to recruit DNA2 which cleaves the flap until it is too short to bind RPA and becomes a substrate for FEN1. Also involved in 5'-end resection of DNA during double-strand break (DSB) repair by mediating the cleavage of 5'-ssDNA.</text>
</comment>
<keyword evidence="13 22" id="KW-0067">ATP-binding</keyword>
<reference evidence="29" key="1">
    <citation type="journal article" date="2021" name="Nat. Commun.">
        <title>Genetic determinants of endophytism in the Arabidopsis root mycobiome.</title>
        <authorList>
            <person name="Mesny F."/>
            <person name="Miyauchi S."/>
            <person name="Thiergart T."/>
            <person name="Pickel B."/>
            <person name="Atanasova L."/>
            <person name="Karlsson M."/>
            <person name="Huettel B."/>
            <person name="Barry K.W."/>
            <person name="Haridas S."/>
            <person name="Chen C."/>
            <person name="Bauer D."/>
            <person name="Andreopoulos W."/>
            <person name="Pangilinan J."/>
            <person name="LaButti K."/>
            <person name="Riley R."/>
            <person name="Lipzen A."/>
            <person name="Clum A."/>
            <person name="Drula E."/>
            <person name="Henrissat B."/>
            <person name="Kohler A."/>
            <person name="Grigoriev I.V."/>
            <person name="Martin F.M."/>
            <person name="Hacquard S."/>
        </authorList>
    </citation>
    <scope>NUCLEOTIDE SEQUENCE</scope>
    <source>
        <strain evidence="29">MPI-SDFR-AT-0068</strain>
    </source>
</reference>
<keyword evidence="22" id="KW-0158">Chromosome</keyword>
<feature type="domain" description="DUF83" evidence="24">
    <location>
        <begin position="640"/>
        <end position="740"/>
    </location>
</feature>
<evidence type="ECO:0000256" key="14">
    <source>
        <dbReference type="ARBA" id="ARBA00023004"/>
    </source>
</evidence>
<evidence type="ECO:0000256" key="21">
    <source>
        <dbReference type="ARBA" id="ARBA00047995"/>
    </source>
</evidence>
<comment type="catalytic activity">
    <reaction evidence="21 22">
        <text>ATP + H2O = ADP + phosphate + H(+)</text>
        <dbReference type="Rhea" id="RHEA:13065"/>
        <dbReference type="ChEBI" id="CHEBI:15377"/>
        <dbReference type="ChEBI" id="CHEBI:15378"/>
        <dbReference type="ChEBI" id="CHEBI:30616"/>
        <dbReference type="ChEBI" id="CHEBI:43474"/>
        <dbReference type="ChEBI" id="CHEBI:456216"/>
        <dbReference type="EC" id="3.6.4.12"/>
    </reaction>
</comment>
<comment type="similarity">
    <text evidence="3 22">Belongs to the DNA2/NAM7 helicase family.</text>
</comment>
<feature type="domain" description="DNA2/NAM7 helicase-like C-terminal" evidence="27">
    <location>
        <begin position="1118"/>
        <end position="1345"/>
    </location>
</feature>
<keyword evidence="16 22" id="KW-0238">DNA-binding</keyword>
<dbReference type="Pfam" id="PF01930">
    <property type="entry name" value="Cas_Cas4"/>
    <property type="match status" value="1"/>
</dbReference>
<dbReference type="InterPro" id="IPR047187">
    <property type="entry name" value="SF1_C_Upf1"/>
</dbReference>
<feature type="compositionally biased region" description="Pro residues" evidence="23">
    <location>
        <begin position="281"/>
        <end position="292"/>
    </location>
</feature>
<evidence type="ECO:0000256" key="19">
    <source>
        <dbReference type="ARBA" id="ARBA00023242"/>
    </source>
</evidence>
<evidence type="ECO:0000313" key="29">
    <source>
        <dbReference type="EMBL" id="KAH7238919.1"/>
    </source>
</evidence>
<evidence type="ECO:0000256" key="23">
    <source>
        <dbReference type="SAM" id="MobiDB-lite"/>
    </source>
</evidence>
<keyword evidence="18 22" id="KW-0234">DNA repair</keyword>
<keyword evidence="20 22" id="KW-0511">Multifunctional enzyme</keyword>
<comment type="caution">
    <text evidence="29">The sequence shown here is derived from an EMBL/GenBank/DDBJ whole genome shotgun (WGS) entry which is preliminary data.</text>
</comment>
<dbReference type="GO" id="GO:0051539">
    <property type="term" value="F:4 iron, 4 sulfur cluster binding"/>
    <property type="evidence" value="ECO:0007669"/>
    <property type="project" value="UniProtKB-UniRule"/>
</dbReference>
<feature type="region of interest" description="Disordered" evidence="23">
    <location>
        <begin position="1392"/>
        <end position="1420"/>
    </location>
</feature>
<evidence type="ECO:0000256" key="11">
    <source>
        <dbReference type="ARBA" id="ARBA00022801"/>
    </source>
</evidence>
<evidence type="ECO:0000256" key="18">
    <source>
        <dbReference type="ARBA" id="ARBA00023204"/>
    </source>
</evidence>
<dbReference type="GO" id="GO:0046872">
    <property type="term" value="F:metal ion binding"/>
    <property type="evidence" value="ECO:0007669"/>
    <property type="project" value="UniProtKB-UniRule"/>
</dbReference>
<feature type="compositionally biased region" description="Basic and acidic residues" evidence="23">
    <location>
        <begin position="1400"/>
        <end position="1413"/>
    </location>
</feature>
<dbReference type="SUPFAM" id="SSF52540">
    <property type="entry name" value="P-loop containing nucleoside triphosphate hydrolases"/>
    <property type="match status" value="1"/>
</dbReference>
<feature type="region of interest" description="Disordered" evidence="23">
    <location>
        <begin position="337"/>
        <end position="360"/>
    </location>
</feature>
<proteinExistence type="inferred from homology"/>
<keyword evidence="30" id="KW-1185">Reference proteome</keyword>
<dbReference type="GO" id="GO:0005634">
    <property type="term" value="C:nucleus"/>
    <property type="evidence" value="ECO:0007669"/>
    <property type="project" value="UniProtKB-SubCell"/>
</dbReference>
<comment type="subcellular location">
    <subcellularLocation>
        <location evidence="2">Mitochondrion</location>
    </subcellularLocation>
    <subcellularLocation>
        <location evidence="22">Nucleus</location>
    </subcellularLocation>
    <subcellularLocation>
        <location evidence="22">Chromosome</location>
    </subcellularLocation>
</comment>
<dbReference type="InterPro" id="IPR041679">
    <property type="entry name" value="DNA2/NAM7-like_C"/>
</dbReference>
<dbReference type="GO" id="GO:0033567">
    <property type="term" value="P:DNA replication, Okazaki fragment processing"/>
    <property type="evidence" value="ECO:0007669"/>
    <property type="project" value="UniProtKB-UniRule"/>
</dbReference>
<dbReference type="EMBL" id="JAGPXF010000006">
    <property type="protein sequence ID" value="KAH7238919.1"/>
    <property type="molecule type" value="Genomic_DNA"/>
</dbReference>
<evidence type="ECO:0000256" key="22">
    <source>
        <dbReference type="RuleBase" id="RU367041"/>
    </source>
</evidence>
<keyword evidence="6 22" id="KW-0540">Nuclease</keyword>
<dbReference type="InterPro" id="IPR011604">
    <property type="entry name" value="PDDEXK-like_dom_sf"/>
</dbReference>
<dbReference type="GO" id="GO:0005694">
    <property type="term" value="C:chromosome"/>
    <property type="evidence" value="ECO:0007669"/>
    <property type="project" value="UniProtKB-SubCell"/>
</dbReference>
<evidence type="ECO:0000259" key="26">
    <source>
        <dbReference type="Pfam" id="PF13086"/>
    </source>
</evidence>
<dbReference type="GO" id="GO:0005524">
    <property type="term" value="F:ATP binding"/>
    <property type="evidence" value="ECO:0007669"/>
    <property type="project" value="UniProtKB-UniRule"/>
</dbReference>
<feature type="domain" description="DNA2 rift barrel" evidence="28">
    <location>
        <begin position="801"/>
        <end position="892"/>
    </location>
</feature>
<keyword evidence="17" id="KW-0496">Mitochondrion</keyword>
<feature type="domain" description="DNA2/NAM7 helicase helicase" evidence="26">
    <location>
        <begin position="994"/>
        <end position="1081"/>
    </location>
</feature>
<keyword evidence="14 22" id="KW-0408">Iron</keyword>
<dbReference type="PANTHER" id="PTHR10887">
    <property type="entry name" value="DNA2/NAM7 HELICASE FAMILY"/>
    <property type="match status" value="1"/>
</dbReference>
<evidence type="ECO:0000256" key="4">
    <source>
        <dbReference type="ARBA" id="ARBA00022485"/>
    </source>
</evidence>
<keyword evidence="11 22" id="KW-0378">Hydrolase</keyword>
<dbReference type="GO" id="GO:0017116">
    <property type="term" value="F:single-stranded DNA helicase activity"/>
    <property type="evidence" value="ECO:0007669"/>
    <property type="project" value="UniProtKB-UniRule"/>
</dbReference>
<keyword evidence="5 22" id="KW-0235">DNA replication</keyword>
<feature type="region of interest" description="Disordered" evidence="23">
    <location>
        <begin position="1"/>
        <end position="111"/>
    </location>
</feature>
<sequence>MPLEKSYSDQVGRTKRSPWQRSRSNPVHQAPRPRPLQPVSEVTKNKLNKFQYHPKAGESGIENTENEQDATSRTKDDTMTTPATRLTWKDLLEPASGAEDENTSPNDRLLWDNRQDNLYLNALSPMLSRKGRKRARSSSPVSSPIPEKPNTPSVNVRKLAQALKSPHADPTLELWDRYSLNVPDNSDSPLGLANPALAQLMVSSSPRSTKPTASESNLRRAISCGLNWPKRRRIERSTSGSRLSSEKEEMEASKSSMVTALLDTVTSSIHGQSEEAQDAPEPTPRMKPPAQPPLQRTAQSPTRAKAPEPASSDYGDDEFDEFDDDTILQLEASITTTQLEADPQPDLAGTENAQPDEFDDKISDEFDDKVLEEFGDLDDDIFDEAEELITANSQQLPQAPPLTKPDDLDEDFGDAFEGDFDFEAVELAATQAAQNCSGDSRKPKTIQRYLVTNVLEGDFTDQYGHTRPEKNLLILHPDQLISATVVADSFGCMRRAVLQDRVKATSPPTPPLIYGTMLHEIFQEALLANKWDLPFLCGVIDRITEKHVEDLYTIKVGIPSAREHLQSKMTELSYWAGSFVSSQAKQDAVVEDRNGKKANMAVTKLLDVEEHVWSPMYGLKGNIDATVEVAMQDGKNVRTLTVPFEVKTGKHANSNHMAQTALYTLLLSDRYDIEIAYGILYYMETSKTMRIPAIRHELRHMIMQRNQLACYVRERSVQLPPMLKSKHMCGKCYAKTSCFIYHRLADDGDGETSGMNEKFDELVKHLSPLHQEFFIKWENLLTKEEKESQKTKRELWTMTSAEREKKSRCFADVIIEDGSASVDTHNPKINRYHYSFVKRNQIAGFSFLESELTVGEPIVVSDEEGHFALAIGYVTAVKRQRISVAVDRRLHNARIRQPGFDENDNQTFASIMDVAHEGATQDETTGKIKEAPIRYRLDQDEFSNGMATVRNNLVQMMADDIIGSRQIRRLIVDLEAPKFKAAPTQYTVSDRDGLNVDQHRAIEKVMSAQDYALVLGMPGTGKTTTIAHIIRALTSQGKSVLLTSHTHTAVDNILLKLKTDKIPILRLGAPAKVHPEVRDFAYLAGQPMSTFDEIKDAWHGTPILPPVVRNEEARQGGLDVSLFKLLSDTHPESVVNLEHQYRMCEDIMTLSNTLIYDGKLRCGTEQLRKRKLHIPRMEALAQRHYDASNIHAATPRPFCSAPGPSRCWLYDLLDSEARVRFINTDTIQPPVREEAQGKRIVNSAEVRIVSQLVDSLLTVGVPDSEIGVMTHYRAQLFMLKEKLKTFSGVEMHTTDRFQGRDKEVIVLSLVRSNEACNIGDLLKDWRRINVAFTRAKTKLLVIGSKSTLKGSGSDSMLSQFISLMEDRNWIYEMPANALENHYFEDFGTQITATGPTQKTESPRKKAVGKENRRPSPKTARIGGKALLKGKFITRDILNEMTNGAYV</sequence>
<keyword evidence="10 22" id="KW-0227">DNA damage</keyword>
<evidence type="ECO:0000256" key="10">
    <source>
        <dbReference type="ARBA" id="ARBA00022763"/>
    </source>
</evidence>
<dbReference type="GO" id="GO:0017108">
    <property type="term" value="F:5'-flap endonuclease activity"/>
    <property type="evidence" value="ECO:0007669"/>
    <property type="project" value="UniProtKB-UniRule"/>
</dbReference>
<dbReference type="EC" id="3.6.4.12" evidence="22"/>
<evidence type="ECO:0000256" key="15">
    <source>
        <dbReference type="ARBA" id="ARBA00023014"/>
    </source>
</evidence>
<dbReference type="InterPro" id="IPR022765">
    <property type="entry name" value="Dna2/Cas4_DUF83"/>
</dbReference>
<dbReference type="CDD" id="cd18808">
    <property type="entry name" value="SF1_C_Upf1"/>
    <property type="match status" value="1"/>
</dbReference>
<dbReference type="InterPro" id="IPR041677">
    <property type="entry name" value="DNA2/NAM7_AAA_11"/>
</dbReference>
<dbReference type="Pfam" id="PF13086">
    <property type="entry name" value="AAA_11"/>
    <property type="match status" value="1"/>
</dbReference>
<evidence type="ECO:0000313" key="30">
    <source>
        <dbReference type="Proteomes" id="UP000813427"/>
    </source>
</evidence>
<evidence type="ECO:0000256" key="13">
    <source>
        <dbReference type="ARBA" id="ARBA00022840"/>
    </source>
</evidence>
<evidence type="ECO:0000256" key="7">
    <source>
        <dbReference type="ARBA" id="ARBA00022723"/>
    </source>
</evidence>
<feature type="compositionally biased region" description="Acidic residues" evidence="23">
    <location>
        <begin position="314"/>
        <end position="324"/>
    </location>
</feature>
<dbReference type="InterPro" id="IPR045055">
    <property type="entry name" value="DNA2/NAM7-like"/>
</dbReference>
<dbReference type="GO" id="GO:0005739">
    <property type="term" value="C:mitochondrion"/>
    <property type="evidence" value="ECO:0007669"/>
    <property type="project" value="UniProtKB-SubCell"/>
</dbReference>
<keyword evidence="4 22" id="KW-0004">4Fe-4S</keyword>